<proteinExistence type="predicted"/>
<sequence>MKPWECKWFQGQSVRALLLPRRRAPPLPEFVPESVYPEFIPLEDDVLPAEEQPLPAAASPTADSPGYIPESDPEEDLEENDDEDPEEDLTDHPTDRDDDDDKEEESSRDEADDEDEDEDDEEEGEHPAPVDSVPPPTIHRTTTRISIPAQAHVPFFSEEEVERFLAIPTPSAFPLTPLSSPLP</sequence>
<reference evidence="2" key="2">
    <citation type="submission" date="2022-01" db="EMBL/GenBank/DDBJ databases">
        <authorList>
            <person name="Yamashiro T."/>
            <person name="Shiraishi A."/>
            <person name="Satake H."/>
            <person name="Nakayama K."/>
        </authorList>
    </citation>
    <scope>NUCLEOTIDE SEQUENCE</scope>
</reference>
<feature type="compositionally biased region" description="Low complexity" evidence="1">
    <location>
        <begin position="49"/>
        <end position="60"/>
    </location>
</feature>
<feature type="compositionally biased region" description="Acidic residues" evidence="1">
    <location>
        <begin position="96"/>
        <end position="124"/>
    </location>
</feature>
<gene>
    <name evidence="2" type="ORF">Tco_0976268</name>
</gene>
<feature type="region of interest" description="Disordered" evidence="1">
    <location>
        <begin position="42"/>
        <end position="145"/>
    </location>
</feature>
<dbReference type="EMBL" id="BQNB010016294">
    <property type="protein sequence ID" value="GJT50111.1"/>
    <property type="molecule type" value="Genomic_DNA"/>
</dbReference>
<comment type="caution">
    <text evidence="2">The sequence shown here is derived from an EMBL/GenBank/DDBJ whole genome shotgun (WGS) entry which is preliminary data.</text>
</comment>
<keyword evidence="3" id="KW-1185">Reference proteome</keyword>
<evidence type="ECO:0000313" key="3">
    <source>
        <dbReference type="Proteomes" id="UP001151760"/>
    </source>
</evidence>
<reference evidence="2" key="1">
    <citation type="journal article" date="2022" name="Int. J. Mol. Sci.">
        <title>Draft Genome of Tanacetum Coccineum: Genomic Comparison of Closely Related Tanacetum-Family Plants.</title>
        <authorList>
            <person name="Yamashiro T."/>
            <person name="Shiraishi A."/>
            <person name="Nakayama K."/>
            <person name="Satake H."/>
        </authorList>
    </citation>
    <scope>NUCLEOTIDE SEQUENCE</scope>
</reference>
<name>A0ABQ5EGW6_9ASTR</name>
<feature type="compositionally biased region" description="Acidic residues" evidence="1">
    <location>
        <begin position="71"/>
        <end position="89"/>
    </location>
</feature>
<protein>
    <submittedName>
        <fullName evidence="2">Uncharacterized protein</fullName>
    </submittedName>
</protein>
<evidence type="ECO:0000313" key="2">
    <source>
        <dbReference type="EMBL" id="GJT50111.1"/>
    </source>
</evidence>
<dbReference type="Proteomes" id="UP001151760">
    <property type="component" value="Unassembled WGS sequence"/>
</dbReference>
<organism evidence="2 3">
    <name type="scientific">Tanacetum coccineum</name>
    <dbReference type="NCBI Taxonomy" id="301880"/>
    <lineage>
        <taxon>Eukaryota</taxon>
        <taxon>Viridiplantae</taxon>
        <taxon>Streptophyta</taxon>
        <taxon>Embryophyta</taxon>
        <taxon>Tracheophyta</taxon>
        <taxon>Spermatophyta</taxon>
        <taxon>Magnoliopsida</taxon>
        <taxon>eudicotyledons</taxon>
        <taxon>Gunneridae</taxon>
        <taxon>Pentapetalae</taxon>
        <taxon>asterids</taxon>
        <taxon>campanulids</taxon>
        <taxon>Asterales</taxon>
        <taxon>Asteraceae</taxon>
        <taxon>Asteroideae</taxon>
        <taxon>Anthemideae</taxon>
        <taxon>Anthemidinae</taxon>
        <taxon>Tanacetum</taxon>
    </lineage>
</organism>
<accession>A0ABQ5EGW6</accession>
<evidence type="ECO:0000256" key="1">
    <source>
        <dbReference type="SAM" id="MobiDB-lite"/>
    </source>
</evidence>